<dbReference type="PANTHER" id="PTHR43852:SF2">
    <property type="entry name" value="PROTEIN ADENYLYLTRANSFERASE MNTA"/>
    <property type="match status" value="1"/>
</dbReference>
<dbReference type="EMBL" id="PEYU01000019">
    <property type="protein sequence ID" value="PIS22589.1"/>
    <property type="molecule type" value="Genomic_DNA"/>
</dbReference>
<gene>
    <name evidence="2" type="ORF">COT50_01125</name>
</gene>
<proteinExistence type="predicted"/>
<dbReference type="PANTHER" id="PTHR43852">
    <property type="entry name" value="NUCLEOTIDYLTRANSFERASE"/>
    <property type="match status" value="1"/>
</dbReference>
<dbReference type="InterPro" id="IPR041633">
    <property type="entry name" value="Polbeta"/>
</dbReference>
<dbReference type="CDD" id="cd05403">
    <property type="entry name" value="NT_KNTase_like"/>
    <property type="match status" value="1"/>
</dbReference>
<dbReference type="AlphaFoldDB" id="A0A2H0XEK8"/>
<accession>A0A2H0XEK8</accession>
<dbReference type="Proteomes" id="UP000231252">
    <property type="component" value="Unassembled WGS sequence"/>
</dbReference>
<dbReference type="SUPFAM" id="SSF81301">
    <property type="entry name" value="Nucleotidyltransferase"/>
    <property type="match status" value="1"/>
</dbReference>
<feature type="domain" description="Polymerase beta nucleotidyltransferase" evidence="1">
    <location>
        <begin position="8"/>
        <end position="94"/>
    </location>
</feature>
<evidence type="ECO:0000259" key="1">
    <source>
        <dbReference type="Pfam" id="PF18765"/>
    </source>
</evidence>
<evidence type="ECO:0000313" key="3">
    <source>
        <dbReference type="Proteomes" id="UP000231252"/>
    </source>
</evidence>
<evidence type="ECO:0000313" key="2">
    <source>
        <dbReference type="EMBL" id="PIS22589.1"/>
    </source>
</evidence>
<dbReference type="InterPro" id="IPR052930">
    <property type="entry name" value="TA_antitoxin_MntA"/>
</dbReference>
<comment type="caution">
    <text evidence="2">The sequence shown here is derived from an EMBL/GenBank/DDBJ whole genome shotgun (WGS) entry which is preliminary data.</text>
</comment>
<protein>
    <recommendedName>
        <fullName evidence="1">Polymerase beta nucleotidyltransferase domain-containing protein</fullName>
    </recommendedName>
</protein>
<reference evidence="3" key="1">
    <citation type="submission" date="2017-09" db="EMBL/GenBank/DDBJ databases">
        <title>Depth-based differentiation of microbial function through sediment-hosted aquifers and enrichment of novel symbionts in the deep terrestrial subsurface.</title>
        <authorList>
            <person name="Probst A.J."/>
            <person name="Ladd B."/>
            <person name="Jarett J.K."/>
            <person name="Geller-Mcgrath D.E."/>
            <person name="Sieber C.M.K."/>
            <person name="Emerson J.B."/>
            <person name="Anantharaman K."/>
            <person name="Thomas B.C."/>
            <person name="Malmstrom R."/>
            <person name="Stieglmeier M."/>
            <person name="Klingl A."/>
            <person name="Woyke T."/>
            <person name="Ryan C.M."/>
            <person name="Banfield J.F."/>
        </authorList>
    </citation>
    <scope>NUCLEOTIDE SEQUENCE [LARGE SCALE GENOMIC DNA]</scope>
</reference>
<sequence length="96" mass="11200">MLKSTDLQKVTTICRNAGIDYLALFGSYARGDYHEDSDVDLLVNFKETQSYFEKARVLLNLQDTLNKEVDLVSYKNIKPNRKPYIMRDAVTIYDER</sequence>
<dbReference type="Pfam" id="PF18765">
    <property type="entry name" value="Polbeta"/>
    <property type="match status" value="1"/>
</dbReference>
<dbReference type="Gene3D" id="3.30.460.10">
    <property type="entry name" value="Beta Polymerase, domain 2"/>
    <property type="match status" value="1"/>
</dbReference>
<name>A0A2H0XEK8_UNCKA</name>
<organism evidence="2 3">
    <name type="scientific">candidate division WWE3 bacterium CG08_land_8_20_14_0_20_41_10</name>
    <dbReference type="NCBI Taxonomy" id="1975085"/>
    <lineage>
        <taxon>Bacteria</taxon>
        <taxon>Katanobacteria</taxon>
    </lineage>
</organism>
<dbReference type="InterPro" id="IPR043519">
    <property type="entry name" value="NT_sf"/>
</dbReference>